<evidence type="ECO:0000313" key="3">
    <source>
        <dbReference type="Proteomes" id="UP000800096"/>
    </source>
</evidence>
<dbReference type="Gene3D" id="2.60.20.10">
    <property type="entry name" value="Crystallins"/>
    <property type="match status" value="1"/>
</dbReference>
<feature type="non-terminal residue" evidence="2">
    <location>
        <position position="1"/>
    </location>
</feature>
<gene>
    <name evidence="2" type="ORF">BDU57DRAFT_418557</name>
</gene>
<evidence type="ECO:0000313" key="2">
    <source>
        <dbReference type="EMBL" id="KAF1916799.1"/>
    </source>
</evidence>
<sequence length="108" mass="12286">PGDLYVCTDINFSGTCSYFHALTYNCYNFDAPFRRQISSIRPDKNQVCIFYENEDCGGSDDWVRWPGSANMRGRRFDNRAASWRCSDDNCDGVQKKGGCTKNEDGSLK</sequence>
<keyword evidence="3" id="KW-1185">Reference proteome</keyword>
<name>A0A6A5QMX4_AMPQU</name>
<accession>A0A6A5QMX4</accession>
<dbReference type="Proteomes" id="UP000800096">
    <property type="component" value="Unassembled WGS sequence"/>
</dbReference>
<dbReference type="AlphaFoldDB" id="A0A6A5QMX4"/>
<feature type="region of interest" description="Disordered" evidence="1">
    <location>
        <begin position="89"/>
        <end position="108"/>
    </location>
</feature>
<protein>
    <submittedName>
        <fullName evidence="2">Uncharacterized protein</fullName>
    </submittedName>
</protein>
<evidence type="ECO:0000256" key="1">
    <source>
        <dbReference type="SAM" id="MobiDB-lite"/>
    </source>
</evidence>
<organism evidence="2 3">
    <name type="scientific">Ampelomyces quisqualis</name>
    <name type="common">Powdery mildew agent</name>
    <dbReference type="NCBI Taxonomy" id="50730"/>
    <lineage>
        <taxon>Eukaryota</taxon>
        <taxon>Fungi</taxon>
        <taxon>Dikarya</taxon>
        <taxon>Ascomycota</taxon>
        <taxon>Pezizomycotina</taxon>
        <taxon>Dothideomycetes</taxon>
        <taxon>Pleosporomycetidae</taxon>
        <taxon>Pleosporales</taxon>
        <taxon>Pleosporineae</taxon>
        <taxon>Phaeosphaeriaceae</taxon>
        <taxon>Ampelomyces</taxon>
    </lineage>
</organism>
<proteinExistence type="predicted"/>
<dbReference type="SUPFAM" id="SSF49695">
    <property type="entry name" value="gamma-Crystallin-like"/>
    <property type="match status" value="1"/>
</dbReference>
<dbReference type="OrthoDB" id="2910287at2759"/>
<dbReference type="InterPro" id="IPR011024">
    <property type="entry name" value="G_crystallin-like"/>
</dbReference>
<reference evidence="2" key="1">
    <citation type="journal article" date="2020" name="Stud. Mycol.">
        <title>101 Dothideomycetes genomes: a test case for predicting lifestyles and emergence of pathogens.</title>
        <authorList>
            <person name="Haridas S."/>
            <person name="Albert R."/>
            <person name="Binder M."/>
            <person name="Bloem J."/>
            <person name="Labutti K."/>
            <person name="Salamov A."/>
            <person name="Andreopoulos B."/>
            <person name="Baker S."/>
            <person name="Barry K."/>
            <person name="Bills G."/>
            <person name="Bluhm B."/>
            <person name="Cannon C."/>
            <person name="Castanera R."/>
            <person name="Culley D."/>
            <person name="Daum C."/>
            <person name="Ezra D."/>
            <person name="Gonzalez J."/>
            <person name="Henrissat B."/>
            <person name="Kuo A."/>
            <person name="Liang C."/>
            <person name="Lipzen A."/>
            <person name="Lutzoni F."/>
            <person name="Magnuson J."/>
            <person name="Mondo S."/>
            <person name="Nolan M."/>
            <person name="Ohm R."/>
            <person name="Pangilinan J."/>
            <person name="Park H.-J."/>
            <person name="Ramirez L."/>
            <person name="Alfaro M."/>
            <person name="Sun H."/>
            <person name="Tritt A."/>
            <person name="Yoshinaga Y."/>
            <person name="Zwiers L.-H."/>
            <person name="Turgeon B."/>
            <person name="Goodwin S."/>
            <person name="Spatafora J."/>
            <person name="Crous P."/>
            <person name="Grigoriev I."/>
        </authorList>
    </citation>
    <scope>NUCLEOTIDE SEQUENCE</scope>
    <source>
        <strain evidence="2">HMLAC05119</strain>
    </source>
</reference>
<feature type="non-terminal residue" evidence="2">
    <location>
        <position position="108"/>
    </location>
</feature>
<dbReference type="EMBL" id="ML979135">
    <property type="protein sequence ID" value="KAF1916799.1"/>
    <property type="molecule type" value="Genomic_DNA"/>
</dbReference>